<dbReference type="PIRSF" id="PIRSF006230">
    <property type="entry name" value="MG442"/>
    <property type="match status" value="1"/>
</dbReference>
<evidence type="ECO:0000256" key="4">
    <source>
        <dbReference type="PIRNR" id="PIRNR006230"/>
    </source>
</evidence>
<gene>
    <name evidence="6" type="primary">ylqF</name>
    <name evidence="6" type="ORF">NRE15_01900</name>
</gene>
<dbReference type="InterPro" id="IPR027417">
    <property type="entry name" value="P-loop_NTPase"/>
</dbReference>
<keyword evidence="2 4" id="KW-0547">Nucleotide-binding</keyword>
<dbReference type="PANTHER" id="PTHR45782:SF4">
    <property type="entry name" value="MITOCHONDRIAL RIBOSOME-ASSOCIATED GTPASE 1"/>
    <property type="match status" value="1"/>
</dbReference>
<dbReference type="InterPro" id="IPR030378">
    <property type="entry name" value="G_CP_dom"/>
</dbReference>
<keyword evidence="7" id="KW-1185">Reference proteome</keyword>
<evidence type="ECO:0000313" key="6">
    <source>
        <dbReference type="EMBL" id="UUX34426.1"/>
    </source>
</evidence>
<dbReference type="Gene3D" id="1.10.1580.10">
    <property type="match status" value="1"/>
</dbReference>
<dbReference type="Gene3D" id="3.40.50.300">
    <property type="entry name" value="P-loop containing nucleotide triphosphate hydrolases"/>
    <property type="match status" value="1"/>
</dbReference>
<dbReference type="InterPro" id="IPR006073">
    <property type="entry name" value="GTP-bd"/>
</dbReference>
<dbReference type="PROSITE" id="PS51721">
    <property type="entry name" value="G_CP"/>
    <property type="match status" value="1"/>
</dbReference>
<evidence type="ECO:0000259" key="5">
    <source>
        <dbReference type="PROSITE" id="PS51721"/>
    </source>
</evidence>
<dbReference type="InterPro" id="IPR023179">
    <property type="entry name" value="GTP-bd_ortho_bundle_sf"/>
</dbReference>
<keyword evidence="3 4" id="KW-0342">GTP-binding</keyword>
<accession>A0ABY5P762</accession>
<dbReference type="InterPro" id="IPR016478">
    <property type="entry name" value="GTPase_MTG1"/>
</dbReference>
<proteinExistence type="inferred from homology"/>
<dbReference type="EMBL" id="CP102453">
    <property type="protein sequence ID" value="UUX34426.1"/>
    <property type="molecule type" value="Genomic_DNA"/>
</dbReference>
<comment type="subcellular location">
    <subcellularLocation>
        <location evidence="4">Cytoplasm</location>
    </subcellularLocation>
</comment>
<evidence type="ECO:0000256" key="3">
    <source>
        <dbReference type="ARBA" id="ARBA00023134"/>
    </source>
</evidence>
<reference evidence="6 7" key="1">
    <citation type="submission" date="2022-08" db="EMBL/GenBank/DDBJ databases">
        <title>Aerococcaceae sp. nov isolated from spoiled eye mask.</title>
        <authorList>
            <person name="Zhou G."/>
            <person name="Xie X.-B."/>
            <person name="Shi Q.-S."/>
            <person name="Wang Y.-S."/>
            <person name="Wen X."/>
            <person name="Peng H."/>
            <person name="Yang X.-J."/>
            <person name="Tao H.-B."/>
            <person name="Huang X.-M."/>
        </authorList>
    </citation>
    <scope>NUCLEOTIDE SEQUENCE [LARGE SCALE GENOMIC DNA]</scope>
    <source>
        <strain evidence="7">DM20194951</strain>
    </source>
</reference>
<dbReference type="Proteomes" id="UP001315967">
    <property type="component" value="Chromosome"/>
</dbReference>
<dbReference type="RefSeq" id="WP_313793929.1">
    <property type="nucleotide sequence ID" value="NZ_CP102453.1"/>
</dbReference>
<dbReference type="SUPFAM" id="SSF52540">
    <property type="entry name" value="P-loop containing nucleoside triphosphate hydrolases"/>
    <property type="match status" value="1"/>
</dbReference>
<dbReference type="InterPro" id="IPR019991">
    <property type="entry name" value="GTP-bd_ribosome_bgen"/>
</dbReference>
<organism evidence="6 7">
    <name type="scientific">Fundicoccus culcitae</name>
    <dbReference type="NCBI Taxonomy" id="2969821"/>
    <lineage>
        <taxon>Bacteria</taxon>
        <taxon>Bacillati</taxon>
        <taxon>Bacillota</taxon>
        <taxon>Bacilli</taxon>
        <taxon>Lactobacillales</taxon>
        <taxon>Aerococcaceae</taxon>
        <taxon>Fundicoccus</taxon>
    </lineage>
</organism>
<dbReference type="NCBIfam" id="TIGR03596">
    <property type="entry name" value="GTPase_YlqF"/>
    <property type="match status" value="1"/>
</dbReference>
<dbReference type="Pfam" id="PF01926">
    <property type="entry name" value="MMR_HSR1"/>
    <property type="match status" value="1"/>
</dbReference>
<name>A0ABY5P762_9LACT</name>
<feature type="domain" description="CP-type G" evidence="5">
    <location>
        <begin position="15"/>
        <end position="179"/>
    </location>
</feature>
<protein>
    <recommendedName>
        <fullName evidence="1 4">Ribosome biogenesis GTPase A</fullName>
    </recommendedName>
</protein>
<comment type="similarity">
    <text evidence="4">Belongs to the TRAFAC class YlqF/YawG GTPase family. MTG1 subfamily.</text>
</comment>
<keyword evidence="4" id="KW-0963">Cytoplasm</keyword>
<evidence type="ECO:0000256" key="1">
    <source>
        <dbReference type="ARBA" id="ARBA00014898"/>
    </source>
</evidence>
<dbReference type="PANTHER" id="PTHR45782">
    <property type="entry name" value="MITOCHONDRIAL RIBOSOME-ASSOCIATED GTPASE 1"/>
    <property type="match status" value="1"/>
</dbReference>
<dbReference type="CDD" id="cd01856">
    <property type="entry name" value="YlqF"/>
    <property type="match status" value="1"/>
</dbReference>
<evidence type="ECO:0000313" key="7">
    <source>
        <dbReference type="Proteomes" id="UP001315967"/>
    </source>
</evidence>
<evidence type="ECO:0000256" key="2">
    <source>
        <dbReference type="ARBA" id="ARBA00022741"/>
    </source>
</evidence>
<comment type="function">
    <text evidence="4">Required for a late step of 50S ribosomal subunit assembly. Has GTPase activity.</text>
</comment>
<sequence length="286" mass="32856">MKTIQWFPGHMAKARREATEKINLVDIVIELVDARLPESSRNPIINEIIGNKPRIIVLNKMDMADGAITDYWLNYYQSKGIRAMAIDAQHNKGLKQLQTQCREIMQPYFDKKMAQGVKPRAIRLIILGIPNVGKSTLINRFVGKNQAQTGNKPGVTKAQRWLKFEKDFELLDTPGILWPKFEDPQVGLKLAASGAIKDQLLAIDEITLYVLDFMKQYYPQRLLERYQLTASDLDDQSTTDLFIQMTAKFGYQDDYEQMGQRILHDFRQLNLGRVSLDRPNEEASHA</sequence>